<keyword evidence="3" id="KW-1133">Transmembrane helix</keyword>
<evidence type="ECO:0000256" key="1">
    <source>
        <dbReference type="ARBA" id="ARBA00004141"/>
    </source>
</evidence>
<evidence type="ECO:0000256" key="4">
    <source>
        <dbReference type="ARBA" id="ARBA00023136"/>
    </source>
</evidence>
<comment type="caution">
    <text evidence="5">The sequence shown here is derived from an EMBL/GenBank/DDBJ whole genome shotgun (WGS) entry which is preliminary data.</text>
</comment>
<evidence type="ECO:0000256" key="2">
    <source>
        <dbReference type="ARBA" id="ARBA00022692"/>
    </source>
</evidence>
<evidence type="ECO:0000256" key="3">
    <source>
        <dbReference type="ARBA" id="ARBA00022989"/>
    </source>
</evidence>
<dbReference type="Pfam" id="PF04140">
    <property type="entry name" value="ICMT"/>
    <property type="match status" value="1"/>
</dbReference>
<keyword evidence="6" id="KW-1185">Reference proteome</keyword>
<name>A0ABV8A992_9DEIO</name>
<comment type="subcellular location">
    <subcellularLocation>
        <location evidence="1">Membrane</location>
        <topology evidence="1">Multi-pass membrane protein</topology>
    </subcellularLocation>
</comment>
<dbReference type="InterPro" id="IPR007269">
    <property type="entry name" value="ICMT_MeTrfase"/>
</dbReference>
<dbReference type="GO" id="GO:0032259">
    <property type="term" value="P:methylation"/>
    <property type="evidence" value="ECO:0007669"/>
    <property type="project" value="UniProtKB-KW"/>
</dbReference>
<evidence type="ECO:0000313" key="6">
    <source>
        <dbReference type="Proteomes" id="UP001595748"/>
    </source>
</evidence>
<keyword evidence="4" id="KW-0472">Membrane</keyword>
<protein>
    <submittedName>
        <fullName evidence="5">Isoprenylcysteine carboxyl methyltransferase family protein</fullName>
    </submittedName>
</protein>
<keyword evidence="5" id="KW-0489">Methyltransferase</keyword>
<dbReference type="RefSeq" id="WP_380076996.1">
    <property type="nucleotide sequence ID" value="NZ_JBHRZF010000094.1"/>
</dbReference>
<proteinExistence type="predicted"/>
<keyword evidence="2" id="KW-0812">Transmembrane</keyword>
<keyword evidence="5" id="KW-0808">Transferase</keyword>
<dbReference type="EMBL" id="JBHRZF010000094">
    <property type="protein sequence ID" value="MFC3860755.1"/>
    <property type="molecule type" value="Genomic_DNA"/>
</dbReference>
<reference evidence="6" key="1">
    <citation type="journal article" date="2019" name="Int. J. Syst. Evol. Microbiol.">
        <title>The Global Catalogue of Microorganisms (GCM) 10K type strain sequencing project: providing services to taxonomists for standard genome sequencing and annotation.</title>
        <authorList>
            <consortium name="The Broad Institute Genomics Platform"/>
            <consortium name="The Broad Institute Genome Sequencing Center for Infectious Disease"/>
            <person name="Wu L."/>
            <person name="Ma J."/>
        </authorList>
    </citation>
    <scope>NUCLEOTIDE SEQUENCE [LARGE SCALE GENOMIC DNA]</scope>
    <source>
        <strain evidence="6">CCTCC AB 2013263</strain>
    </source>
</reference>
<dbReference type="GO" id="GO:0008168">
    <property type="term" value="F:methyltransferase activity"/>
    <property type="evidence" value="ECO:0007669"/>
    <property type="project" value="UniProtKB-KW"/>
</dbReference>
<accession>A0ABV8A992</accession>
<sequence>MNAARFTPLLAGALVTQRLLELRHARRNEQLARQAGATERGAGHYPAIVLLHAGWLAGLWLEGRHSRQAVNTPALLGAVTLQALRYRIIRDLGVYWNTKILIWPGAKRVETGTYQYIRHPNYWVVMAEMFLVPQIVHARKTSLIGGTLNLLLLALVRIPAEEKALQEYDQQK</sequence>
<gene>
    <name evidence="5" type="ORF">ACFOPQ_08260</name>
</gene>
<dbReference type="Proteomes" id="UP001595748">
    <property type="component" value="Unassembled WGS sequence"/>
</dbReference>
<organism evidence="5 6">
    <name type="scientific">Deinococcus antarcticus</name>
    <dbReference type="NCBI Taxonomy" id="1298767"/>
    <lineage>
        <taxon>Bacteria</taxon>
        <taxon>Thermotogati</taxon>
        <taxon>Deinococcota</taxon>
        <taxon>Deinococci</taxon>
        <taxon>Deinococcales</taxon>
        <taxon>Deinococcaceae</taxon>
        <taxon>Deinococcus</taxon>
    </lineage>
</organism>
<evidence type="ECO:0000313" key="5">
    <source>
        <dbReference type="EMBL" id="MFC3860755.1"/>
    </source>
</evidence>
<dbReference type="Gene3D" id="1.20.120.1630">
    <property type="match status" value="1"/>
</dbReference>